<dbReference type="OrthoDB" id="3176171at2759"/>
<evidence type="ECO:0000256" key="6">
    <source>
        <dbReference type="ARBA" id="ARBA00023054"/>
    </source>
</evidence>
<dbReference type="GO" id="GO:0003777">
    <property type="term" value="F:microtubule motor activity"/>
    <property type="evidence" value="ECO:0007669"/>
    <property type="project" value="InterPro"/>
</dbReference>
<keyword evidence="5 10" id="KW-0067">ATP-binding</keyword>
<evidence type="ECO:0000256" key="11">
    <source>
        <dbReference type="SAM" id="Coils"/>
    </source>
</evidence>
<keyword evidence="4 10" id="KW-0547">Nucleotide-binding</keyword>
<evidence type="ECO:0000256" key="1">
    <source>
        <dbReference type="ARBA" id="ARBA00004245"/>
    </source>
</evidence>
<dbReference type="GO" id="GO:0005874">
    <property type="term" value="C:microtubule"/>
    <property type="evidence" value="ECO:0007669"/>
    <property type="project" value="UniProtKB-KW"/>
</dbReference>
<dbReference type="CDD" id="cd01369">
    <property type="entry name" value="KISc_KHC_KIF5"/>
    <property type="match status" value="1"/>
</dbReference>
<gene>
    <name evidence="14" type="primary">KIF5C</name>
</gene>
<dbReference type="PANTHER" id="PTHR47968:SF36">
    <property type="entry name" value="KINESIN HEAVY CHAIN ISOFORM X1"/>
    <property type="match status" value="1"/>
</dbReference>
<dbReference type="GO" id="GO:0032991">
    <property type="term" value="C:protein-containing complex"/>
    <property type="evidence" value="ECO:0007669"/>
    <property type="project" value="UniProtKB-ARBA"/>
</dbReference>
<dbReference type="GO" id="GO:0098957">
    <property type="term" value="P:anterograde axonal transport of mitochondrion"/>
    <property type="evidence" value="ECO:0007669"/>
    <property type="project" value="UniProtKB-ARBA"/>
</dbReference>
<evidence type="ECO:0000256" key="9">
    <source>
        <dbReference type="ARBA" id="ARBA00069521"/>
    </source>
</evidence>
<feature type="coiled-coil region" evidence="11">
    <location>
        <begin position="738"/>
        <end position="892"/>
    </location>
</feature>
<evidence type="ECO:0000256" key="2">
    <source>
        <dbReference type="ARBA" id="ARBA00022490"/>
    </source>
</evidence>
<sequence>MASDPSECNIKVVCRFRPQSDAENSCGGNNIVKFPSNETVLHMGRAYTFDHVFKPNASQEHVYSVSAKPIVSDVLAGYNGTIFAYGQTASGKTHTMEGVIGDPIWQGIIPRIVQDIFNYIYTMDENLEFHIKVSYFEIYLDKIRDLLDVTKTNLAVHEDRNRVPYVKGATERFVSSPEEVLGVISEGKANRHVSVTNMNEHSSRSHSIFLINVKQENTETQKKLSGKLYLVDLAGSEKVSKTGAEGDVLNEAKNINKSLSALGNVISGLADGNSSYIPYRDSKMTRILQESLGGNSRTTIIICCSPSSFNEVETKTTLLFGQRAKTIKNTVVINEELTADEWKKRYEKEKEKNAKLQAMLAHLEKEVNRWRKGESVPVGEQINTADKKRSSELIEIATDQQKASAHSHVTDAELVKFDAERTKLYKELDERDDEIQAQSNLIETLRQQLADLEENLIFTKANAESLEGQVGSIAKEHDASKNEVKEVLQALEELAVNYDQKLQEVDQKTKDNESLLEDLTKEQHSKQALSRELEALQERMNLMTRKVTEITNTLLGELSEIGNHLGGNIAGMKRPEIESASQFDEEFTVARLYVTKMKSEIKTMVQLNKQLNETCQINQEKLDLFEKEIQGYKLTIAQHEAKMVTLLESIKDVEAKKRLLEEAVDTLNETLAKQTANEQMQIASLKDREEKQAKGLMDAKAIKEALEAQMKHHGEAHAKQLALLRDEIQNQSTIISDLKEINQKRSLEEQQIKTENEKLLVALHALKSKNQELEALNTKKEHAQKDLQGLEETVARELATLNKLRQMFVKDLQARMKVASDDADGDETNSQAQKQKISFLENNLEQLTKVHKQLVRDNADLRLELPKLEKRLKATQERVKALEVALKDAKDGAMKDRSRYIKEVERWKQAFNKSQNGRRNNQPQIAKPIRPGQLTAGVNTGSATIKGNNINLLDGSSEFPRQQQGAIVARASSPSKIPIIPMSGSQPVIKGGYREGETVTIGGTGVSHRVKTAVGAEMSTRSLIRRPGSDDKRNSMFVESTSNMQLIEENLKGSASMDRLNMIDSSTLKTPRRLPSPVSRSPISNSLSGREAEIQALLAGGKSRANTQSSNSSVDGSPWERRIPTSRGLSPR</sequence>
<evidence type="ECO:0000256" key="8">
    <source>
        <dbReference type="ARBA" id="ARBA00023212"/>
    </source>
</evidence>
<feature type="coiled-coil region" evidence="11">
    <location>
        <begin position="608"/>
        <end position="677"/>
    </location>
</feature>
<dbReference type="Pfam" id="PF00225">
    <property type="entry name" value="Kinesin"/>
    <property type="match status" value="1"/>
</dbReference>
<dbReference type="GO" id="GO:0007292">
    <property type="term" value="P:female gamete generation"/>
    <property type="evidence" value="ECO:0007669"/>
    <property type="project" value="UniProtKB-ARBA"/>
</dbReference>
<feature type="compositionally biased region" description="Low complexity" evidence="12">
    <location>
        <begin position="1073"/>
        <end position="1084"/>
    </location>
</feature>
<name>T2MIH0_HYDVU</name>
<feature type="coiled-coil region" evidence="11">
    <location>
        <begin position="332"/>
        <end position="373"/>
    </location>
</feature>
<comment type="subcellular location">
    <subcellularLocation>
        <location evidence="1">Cytoplasm</location>
        <location evidence="1">Cytoskeleton</location>
    </subcellularLocation>
</comment>
<evidence type="ECO:0000256" key="7">
    <source>
        <dbReference type="ARBA" id="ARBA00023175"/>
    </source>
</evidence>
<feature type="binding site" evidence="10">
    <location>
        <begin position="86"/>
        <end position="93"/>
    </location>
    <ligand>
        <name>ATP</name>
        <dbReference type="ChEBI" id="CHEBI:30616"/>
    </ligand>
</feature>
<dbReference type="GO" id="GO:0048489">
    <property type="term" value="P:synaptic vesicle transport"/>
    <property type="evidence" value="ECO:0007669"/>
    <property type="project" value="UniProtKB-ARBA"/>
</dbReference>
<feature type="compositionally biased region" description="Polar residues" evidence="12">
    <location>
        <begin position="1104"/>
        <end position="1115"/>
    </location>
</feature>
<feature type="region of interest" description="Disordered" evidence="12">
    <location>
        <begin position="1066"/>
        <end position="1132"/>
    </location>
</feature>
<keyword evidence="6 11" id="KW-0175">Coiled coil</keyword>
<dbReference type="PANTHER" id="PTHR47968">
    <property type="entry name" value="CENTROMERE PROTEIN E"/>
    <property type="match status" value="1"/>
</dbReference>
<dbReference type="InterPro" id="IPR059182">
    <property type="entry name" value="Khc_C"/>
</dbReference>
<dbReference type="GO" id="GO:0005524">
    <property type="term" value="F:ATP binding"/>
    <property type="evidence" value="ECO:0007669"/>
    <property type="project" value="UniProtKB-UniRule"/>
</dbReference>
<evidence type="ECO:0000256" key="5">
    <source>
        <dbReference type="ARBA" id="ARBA00022840"/>
    </source>
</evidence>
<feature type="domain" description="Kinesin motor" evidence="13">
    <location>
        <begin position="9"/>
        <end position="327"/>
    </location>
</feature>
<dbReference type="CDD" id="cd23649">
    <property type="entry name" value="Khc_CBD_cc"/>
    <property type="match status" value="1"/>
</dbReference>
<dbReference type="GO" id="GO:1904115">
    <property type="term" value="C:axon cytoplasm"/>
    <property type="evidence" value="ECO:0007669"/>
    <property type="project" value="GOC"/>
</dbReference>
<dbReference type="PROSITE" id="PS50067">
    <property type="entry name" value="KINESIN_MOTOR_2"/>
    <property type="match status" value="1"/>
</dbReference>
<dbReference type="InterPro" id="IPR019821">
    <property type="entry name" value="Kinesin_motor_CS"/>
</dbReference>
<dbReference type="InterPro" id="IPR001752">
    <property type="entry name" value="Kinesin_motor_dom"/>
</dbReference>
<dbReference type="EMBL" id="HAAD01005674">
    <property type="protein sequence ID" value="CDG71906.1"/>
    <property type="molecule type" value="mRNA"/>
</dbReference>
<keyword evidence="8" id="KW-0206">Cytoskeleton</keyword>
<dbReference type="GO" id="GO:0007097">
    <property type="term" value="P:nuclear migration"/>
    <property type="evidence" value="ECO:0007669"/>
    <property type="project" value="UniProtKB-ARBA"/>
</dbReference>
<evidence type="ECO:0000256" key="3">
    <source>
        <dbReference type="ARBA" id="ARBA00022701"/>
    </source>
</evidence>
<evidence type="ECO:0000259" key="13">
    <source>
        <dbReference type="PROSITE" id="PS50067"/>
    </source>
</evidence>
<dbReference type="PROSITE" id="PS00411">
    <property type="entry name" value="KINESIN_MOTOR_1"/>
    <property type="match status" value="1"/>
</dbReference>
<dbReference type="GO" id="GO:0008017">
    <property type="term" value="F:microtubule binding"/>
    <property type="evidence" value="ECO:0007669"/>
    <property type="project" value="InterPro"/>
</dbReference>
<dbReference type="GO" id="GO:0030951">
    <property type="term" value="P:establishment or maintenance of microtubule cytoskeleton polarity"/>
    <property type="evidence" value="ECO:0007669"/>
    <property type="project" value="UniProtKB-ARBA"/>
</dbReference>
<dbReference type="FunFam" id="3.40.850.10:FF:000067">
    <property type="entry name" value="Kinesin-like protein"/>
    <property type="match status" value="1"/>
</dbReference>
<dbReference type="InterPro" id="IPR036961">
    <property type="entry name" value="Kinesin_motor_dom_sf"/>
</dbReference>
<evidence type="ECO:0000313" key="14">
    <source>
        <dbReference type="EMBL" id="CDG71906.1"/>
    </source>
</evidence>
<dbReference type="SMART" id="SM00129">
    <property type="entry name" value="KISc"/>
    <property type="match status" value="1"/>
</dbReference>
<evidence type="ECO:0000256" key="12">
    <source>
        <dbReference type="SAM" id="MobiDB-lite"/>
    </source>
</evidence>
<evidence type="ECO:0000256" key="10">
    <source>
        <dbReference type="PROSITE-ProRule" id="PRU00283"/>
    </source>
</evidence>
<keyword evidence="3" id="KW-0493">Microtubule</keyword>
<dbReference type="Gene3D" id="3.40.850.10">
    <property type="entry name" value="Kinesin motor domain"/>
    <property type="match status" value="1"/>
</dbReference>
<accession>T2MIH0</accession>
<dbReference type="PRINTS" id="PR00380">
    <property type="entry name" value="KINESINHEAVY"/>
</dbReference>
<keyword evidence="2" id="KW-0963">Cytoplasm</keyword>
<feature type="coiled-coil region" evidence="11">
    <location>
        <begin position="428"/>
        <end position="553"/>
    </location>
</feature>
<evidence type="ECO:0000256" key="4">
    <source>
        <dbReference type="ARBA" id="ARBA00022741"/>
    </source>
</evidence>
<comment type="similarity">
    <text evidence="10">Belongs to the TRAFAC class myosin-kinesin ATPase superfamily. Kinesin family.</text>
</comment>
<dbReference type="AlphaFoldDB" id="T2MIH0"/>
<dbReference type="InterPro" id="IPR027417">
    <property type="entry name" value="P-loop_NTPase"/>
</dbReference>
<dbReference type="InterPro" id="IPR027640">
    <property type="entry name" value="Kinesin-like_fam"/>
</dbReference>
<feature type="compositionally biased region" description="Polar residues" evidence="12">
    <location>
        <begin position="913"/>
        <end position="924"/>
    </location>
</feature>
<dbReference type="SUPFAM" id="SSF52540">
    <property type="entry name" value="P-loop containing nucleoside triphosphate hydrolases"/>
    <property type="match status" value="1"/>
</dbReference>
<organism evidence="14">
    <name type="scientific">Hydra vulgaris</name>
    <name type="common">Hydra</name>
    <name type="synonym">Hydra attenuata</name>
    <dbReference type="NCBI Taxonomy" id="6087"/>
    <lineage>
        <taxon>Eukaryota</taxon>
        <taxon>Metazoa</taxon>
        <taxon>Cnidaria</taxon>
        <taxon>Hydrozoa</taxon>
        <taxon>Hydroidolina</taxon>
        <taxon>Anthoathecata</taxon>
        <taxon>Aplanulata</taxon>
        <taxon>Hydridae</taxon>
        <taxon>Hydra</taxon>
    </lineage>
</organism>
<reference evidence="14" key="1">
    <citation type="journal article" date="2013" name="Genome Biol. Evol.">
        <title>Punctuated emergences of genetic and phenotypic innovations in eumetazoan, bilaterian, euteleostome, and hominidae ancestors.</title>
        <authorList>
            <person name="Wenger Y."/>
            <person name="Galliot B."/>
        </authorList>
    </citation>
    <scope>NUCLEOTIDE SEQUENCE</scope>
    <source>
        <tissue evidence="14">Whole animals</tissue>
    </source>
</reference>
<keyword evidence="7 10" id="KW-0505">Motor protein</keyword>
<protein>
    <recommendedName>
        <fullName evidence="9">Kinesin heavy chain</fullName>
    </recommendedName>
</protein>
<proteinExistence type="evidence at transcript level"/>
<feature type="region of interest" description="Disordered" evidence="12">
    <location>
        <begin position="913"/>
        <end position="934"/>
    </location>
</feature>